<proteinExistence type="predicted"/>
<keyword evidence="2" id="KW-1185">Reference proteome</keyword>
<gene>
    <name evidence="1" type="ORF">Lac1_09160</name>
</gene>
<evidence type="ECO:0000313" key="2">
    <source>
        <dbReference type="Proteomes" id="UP001305815"/>
    </source>
</evidence>
<sequence>MFRLWAKEFKDNRMIRDTVICEESMDTRTHKIFRALDSVCYEFDLSKPIWLDSTIQEFKRHSKARFYQDNFVDSIDFDYLEIQVIEEGD</sequence>
<dbReference type="EMBL" id="AP027742">
    <property type="protein sequence ID" value="BDZ76733.1"/>
    <property type="molecule type" value="Genomic_DNA"/>
</dbReference>
<organism evidence="1 2">
    <name type="scientific">Claveliimonas bilis</name>
    <dbReference type="NCBI Taxonomy" id="3028070"/>
    <lineage>
        <taxon>Bacteria</taxon>
        <taxon>Bacillati</taxon>
        <taxon>Bacillota</taxon>
        <taxon>Clostridia</taxon>
        <taxon>Lachnospirales</taxon>
        <taxon>Lachnospiraceae</taxon>
        <taxon>Claveliimonas</taxon>
    </lineage>
</organism>
<reference evidence="2" key="1">
    <citation type="journal article" date="2023" name="Int. J. Syst. Evol. Microbiol.">
        <title>Claveliimonas bilis gen. nov., sp. nov., deoxycholic acid-producing bacteria isolated from human faeces, and reclassification of Sellimonas monacensis Zenner et al. 2021 as Claveliimonas monacensis comb. nov.</title>
        <authorList>
            <person name="Hisatomi A."/>
            <person name="Kastawa N.W.E.P.G."/>
            <person name="Song I."/>
            <person name="Ohkuma M."/>
            <person name="Fukiya S."/>
            <person name="Sakamoto M."/>
        </authorList>
    </citation>
    <scope>NUCLEOTIDE SEQUENCE [LARGE SCALE GENOMIC DNA]</scope>
    <source>
        <strain evidence="2">12BBH14</strain>
    </source>
</reference>
<accession>A0ABM8I201</accession>
<dbReference type="RefSeq" id="WP_230106862.1">
    <property type="nucleotide sequence ID" value="NZ_AP024845.1"/>
</dbReference>
<protein>
    <submittedName>
        <fullName evidence="1">Uncharacterized protein</fullName>
    </submittedName>
</protein>
<dbReference type="Proteomes" id="UP001305815">
    <property type="component" value="Chromosome"/>
</dbReference>
<name>A0ABM8I201_9FIRM</name>
<evidence type="ECO:0000313" key="1">
    <source>
        <dbReference type="EMBL" id="BDZ76733.1"/>
    </source>
</evidence>